<dbReference type="Pfam" id="PF00583">
    <property type="entry name" value="Acetyltransf_1"/>
    <property type="match status" value="1"/>
</dbReference>
<accession>A0A8K1D4V3</accession>
<evidence type="ECO:0000313" key="18">
    <source>
        <dbReference type="EMBL" id="TRZ16422.1"/>
    </source>
</evidence>
<comment type="similarity">
    <text evidence="3">Belongs to the acetyltransferase family.</text>
</comment>
<dbReference type="GO" id="GO:0005737">
    <property type="term" value="C:cytoplasm"/>
    <property type="evidence" value="ECO:0007669"/>
    <property type="project" value="UniProtKB-SubCell"/>
</dbReference>
<evidence type="ECO:0000256" key="13">
    <source>
        <dbReference type="ARBA" id="ARBA00048955"/>
    </source>
</evidence>
<evidence type="ECO:0000256" key="2">
    <source>
        <dbReference type="ARBA" id="ARBA00004995"/>
    </source>
</evidence>
<dbReference type="PROSITE" id="PS51186">
    <property type="entry name" value="GNAT"/>
    <property type="match status" value="1"/>
</dbReference>
<comment type="catalytic activity">
    <reaction evidence="15">
        <text>an alkane-alpha,omega-diamine + acetyl-CoA = an N-acetylalkane-alpha,omega-diamine + CoA + H(+)</text>
        <dbReference type="Rhea" id="RHEA:11116"/>
        <dbReference type="Rhea" id="RHEA-COMP:9766"/>
        <dbReference type="Rhea" id="RHEA-COMP:9767"/>
        <dbReference type="ChEBI" id="CHEBI:15378"/>
        <dbReference type="ChEBI" id="CHEBI:57287"/>
        <dbReference type="ChEBI" id="CHEBI:57288"/>
        <dbReference type="ChEBI" id="CHEBI:70977"/>
        <dbReference type="ChEBI" id="CHEBI:70988"/>
        <dbReference type="EC" id="2.3.1.57"/>
    </reaction>
    <physiologicalReaction direction="left-to-right" evidence="15">
        <dbReference type="Rhea" id="RHEA:11117"/>
    </physiologicalReaction>
</comment>
<reference evidence="17" key="1">
    <citation type="submission" date="2019-04" db="EMBL/GenBank/DDBJ databases">
        <title>Genome assembly of Zosterops borbonicus 15179.</title>
        <authorList>
            <person name="Leroy T."/>
            <person name="Anselmetti Y."/>
            <person name="Tilak M.-K."/>
            <person name="Nabholz B."/>
        </authorList>
    </citation>
    <scope>NUCLEOTIDE SEQUENCE</scope>
    <source>
        <strain evidence="17">HGM_15179</strain>
        <tissue evidence="17">Muscle</tissue>
    </source>
</reference>
<evidence type="ECO:0000256" key="1">
    <source>
        <dbReference type="ARBA" id="ARBA00004496"/>
    </source>
</evidence>
<dbReference type="CDD" id="cd04301">
    <property type="entry name" value="NAT_SF"/>
    <property type="match status" value="1"/>
</dbReference>
<dbReference type="FunFam" id="3.40.630.30:FF:000011">
    <property type="entry name" value="Diamine acetyltransferase 1"/>
    <property type="match status" value="1"/>
</dbReference>
<keyword evidence="19" id="KW-1185">Reference proteome</keyword>
<comment type="subunit">
    <text evidence="4">Homodimer.</text>
</comment>
<dbReference type="InterPro" id="IPR016181">
    <property type="entry name" value="Acyl_CoA_acyltransferase"/>
</dbReference>
<evidence type="ECO:0000313" key="19">
    <source>
        <dbReference type="Proteomes" id="UP000796761"/>
    </source>
</evidence>
<sequence length="211" mass="24034">MASFSIRAARPEDCPDLLRLIKVRGRGGPGGRGAALPVPEQNNLLRKGGGRGEAADKLLLFQELAKYEDMEDQVVLTEKELLEDGFGEHPFYHCLVAEVPKDQWSSEETCVVGFAMYYFTYDPWIGKLLYLEDFYVMAEYRGLGIGSEILKNLSQVAVKCRCSSMHFLVAEWNEPSIRFYKRRGASDLSTEEGWRLFKIDKKYLLKMAAEE</sequence>
<feature type="domain" description="N-acetyltransferase" evidence="16">
    <location>
        <begin position="65"/>
        <end position="210"/>
    </location>
</feature>
<dbReference type="InterPro" id="IPR051016">
    <property type="entry name" value="Diverse_Substrate_AcTransf"/>
</dbReference>
<evidence type="ECO:0000256" key="3">
    <source>
        <dbReference type="ARBA" id="ARBA00008694"/>
    </source>
</evidence>
<evidence type="ECO:0000256" key="14">
    <source>
        <dbReference type="ARBA" id="ARBA00049279"/>
    </source>
</evidence>
<evidence type="ECO:0000256" key="4">
    <source>
        <dbReference type="ARBA" id="ARBA00011738"/>
    </source>
</evidence>
<dbReference type="EMBL" id="SWJQ01000313">
    <property type="protein sequence ID" value="TRZ16422.1"/>
    <property type="molecule type" value="Genomic_DNA"/>
</dbReference>
<dbReference type="EC" id="2.3.1.57" evidence="5"/>
<evidence type="ECO:0000256" key="6">
    <source>
        <dbReference type="ARBA" id="ARBA00017209"/>
    </source>
</evidence>
<dbReference type="GO" id="GO:0032918">
    <property type="term" value="P:spermidine acetylation"/>
    <property type="evidence" value="ECO:0007669"/>
    <property type="project" value="TreeGrafter"/>
</dbReference>
<proteinExistence type="inferred from homology"/>
<keyword evidence="7" id="KW-0963">Cytoplasm</keyword>
<evidence type="ECO:0000256" key="9">
    <source>
        <dbReference type="ARBA" id="ARBA00023315"/>
    </source>
</evidence>
<dbReference type="GO" id="GO:0019809">
    <property type="term" value="F:spermidine binding"/>
    <property type="evidence" value="ECO:0007669"/>
    <property type="project" value="TreeGrafter"/>
</dbReference>
<comment type="caution">
    <text evidence="17">The sequence shown here is derived from an EMBL/GenBank/DDBJ whole genome shotgun (WGS) entry which is preliminary data.</text>
</comment>
<dbReference type="EMBL" id="SWJQ01024642">
    <property type="protein sequence ID" value="TRZ04631.1"/>
    <property type="molecule type" value="Genomic_DNA"/>
</dbReference>
<evidence type="ECO:0000256" key="7">
    <source>
        <dbReference type="ARBA" id="ARBA00022490"/>
    </source>
</evidence>
<evidence type="ECO:0000256" key="8">
    <source>
        <dbReference type="ARBA" id="ARBA00022679"/>
    </source>
</evidence>
<protein>
    <recommendedName>
        <fullName evidence="6">Diamine acetyltransferase 1</fullName>
        <ecNumber evidence="5">2.3.1.57</ecNumber>
    </recommendedName>
    <alternativeName>
        <fullName evidence="11">Polyamine N-acetyltransferase 1</fullName>
    </alternativeName>
    <alternativeName>
        <fullName evidence="10">Putrescine acetyltransferase</fullName>
    </alternativeName>
    <alternativeName>
        <fullName evidence="12">Spermidine/spermine N(1)-acetyltransferase 1</fullName>
    </alternativeName>
</protein>
<evidence type="ECO:0000256" key="15">
    <source>
        <dbReference type="ARBA" id="ARBA00049562"/>
    </source>
</evidence>
<evidence type="ECO:0000256" key="12">
    <source>
        <dbReference type="ARBA" id="ARBA00031532"/>
    </source>
</evidence>
<comment type="subcellular location">
    <subcellularLocation>
        <location evidence="1">Cytoplasm</location>
    </subcellularLocation>
</comment>
<dbReference type="GO" id="GO:0009447">
    <property type="term" value="P:putrescine catabolic process"/>
    <property type="evidence" value="ECO:0007669"/>
    <property type="project" value="UniProtKB-UniPathway"/>
</dbReference>
<comment type="pathway">
    <text evidence="2">Amine and polyamine degradation; putrescine degradation; N-acetylputrescine from putrescine: step 1/1.</text>
</comment>
<keyword evidence="8" id="KW-0808">Transferase</keyword>
<dbReference type="Proteomes" id="UP000796761">
    <property type="component" value="Unassembled WGS sequence"/>
</dbReference>
<comment type="catalytic activity">
    <reaction evidence="13">
        <text>spermine + acetyl-CoA = N(1)-acetylspermine + CoA + H(+)</text>
        <dbReference type="Rhea" id="RHEA:33099"/>
        <dbReference type="ChEBI" id="CHEBI:15378"/>
        <dbReference type="ChEBI" id="CHEBI:45725"/>
        <dbReference type="ChEBI" id="CHEBI:57287"/>
        <dbReference type="ChEBI" id="CHEBI:57288"/>
        <dbReference type="ChEBI" id="CHEBI:58101"/>
        <dbReference type="EC" id="2.3.1.57"/>
    </reaction>
    <physiologicalReaction direction="left-to-right" evidence="13">
        <dbReference type="Rhea" id="RHEA:33100"/>
    </physiologicalReaction>
</comment>
<evidence type="ECO:0000256" key="11">
    <source>
        <dbReference type="ARBA" id="ARBA00031435"/>
    </source>
</evidence>
<evidence type="ECO:0000313" key="17">
    <source>
        <dbReference type="EMBL" id="TRZ04631.1"/>
    </source>
</evidence>
<gene>
    <name evidence="18" type="ORF">HGM15179_010673</name>
    <name evidence="17" type="ORF">HGM15179_022473</name>
</gene>
<dbReference type="Gene3D" id="3.40.630.30">
    <property type="match status" value="1"/>
</dbReference>
<dbReference type="InterPro" id="IPR000182">
    <property type="entry name" value="GNAT_dom"/>
</dbReference>
<comment type="catalytic activity">
    <reaction evidence="14">
        <text>spermidine + acetyl-CoA = N(1)-acetylspermidine + CoA + H(+)</text>
        <dbReference type="Rhea" id="RHEA:28150"/>
        <dbReference type="ChEBI" id="CHEBI:15378"/>
        <dbReference type="ChEBI" id="CHEBI:57287"/>
        <dbReference type="ChEBI" id="CHEBI:57288"/>
        <dbReference type="ChEBI" id="CHEBI:57834"/>
        <dbReference type="ChEBI" id="CHEBI:58324"/>
        <dbReference type="EC" id="2.3.1.57"/>
    </reaction>
    <physiologicalReaction direction="left-to-right" evidence="14">
        <dbReference type="Rhea" id="RHEA:28151"/>
    </physiologicalReaction>
</comment>
<evidence type="ECO:0000259" key="16">
    <source>
        <dbReference type="PROSITE" id="PS51186"/>
    </source>
</evidence>
<name>A0A8K1D4V3_9PASS</name>
<evidence type="ECO:0000256" key="10">
    <source>
        <dbReference type="ARBA" id="ARBA00029790"/>
    </source>
</evidence>
<dbReference type="OrthoDB" id="7305308at2759"/>
<dbReference type="PANTHER" id="PTHR10545">
    <property type="entry name" value="DIAMINE N-ACETYLTRANSFERASE"/>
    <property type="match status" value="1"/>
</dbReference>
<keyword evidence="9" id="KW-0012">Acyltransferase</keyword>
<dbReference type="AlphaFoldDB" id="A0A8K1D4V3"/>
<evidence type="ECO:0000256" key="5">
    <source>
        <dbReference type="ARBA" id="ARBA00013209"/>
    </source>
</evidence>
<dbReference type="PANTHER" id="PTHR10545:SF36">
    <property type="entry name" value="DIAMINE ACETYLTRANSFERASE 1"/>
    <property type="match status" value="1"/>
</dbReference>
<dbReference type="UniPathway" id="UPA00188">
    <property type="reaction ID" value="UER00363"/>
</dbReference>
<dbReference type="GO" id="GO:0004145">
    <property type="term" value="F:diamine N-acetyltransferase activity"/>
    <property type="evidence" value="ECO:0007669"/>
    <property type="project" value="UniProtKB-EC"/>
</dbReference>
<dbReference type="SUPFAM" id="SSF55729">
    <property type="entry name" value="Acyl-CoA N-acyltransferases (Nat)"/>
    <property type="match status" value="1"/>
</dbReference>
<organism evidence="17 19">
    <name type="scientific">Zosterops borbonicus</name>
    <dbReference type="NCBI Taxonomy" id="364589"/>
    <lineage>
        <taxon>Eukaryota</taxon>
        <taxon>Metazoa</taxon>
        <taxon>Chordata</taxon>
        <taxon>Craniata</taxon>
        <taxon>Vertebrata</taxon>
        <taxon>Euteleostomi</taxon>
        <taxon>Archelosauria</taxon>
        <taxon>Archosauria</taxon>
        <taxon>Dinosauria</taxon>
        <taxon>Saurischia</taxon>
        <taxon>Theropoda</taxon>
        <taxon>Coelurosauria</taxon>
        <taxon>Aves</taxon>
        <taxon>Neognathae</taxon>
        <taxon>Neoaves</taxon>
        <taxon>Telluraves</taxon>
        <taxon>Australaves</taxon>
        <taxon>Passeriformes</taxon>
        <taxon>Sylvioidea</taxon>
        <taxon>Zosteropidae</taxon>
        <taxon>Zosterops</taxon>
    </lineage>
</organism>